<dbReference type="OrthoDB" id="9771791at2"/>
<proteinExistence type="inferred from homology"/>
<reference evidence="8" key="1">
    <citation type="submission" date="2012-01" db="EMBL/GenBank/DDBJ databases">
        <title>Complete sequence of chromosome of Thermobacillus composti KWC4.</title>
        <authorList>
            <person name="Lucas S."/>
            <person name="Han J."/>
            <person name="Lapidus A."/>
            <person name="Cheng J.-F."/>
            <person name="Goodwin L."/>
            <person name="Pitluck S."/>
            <person name="Peters L."/>
            <person name="Ovchinnikova G."/>
            <person name="Teshima H."/>
            <person name="Detter J.C."/>
            <person name="Han C."/>
            <person name="Tapia R."/>
            <person name="Land M."/>
            <person name="Hauser L."/>
            <person name="Kyrpides N."/>
            <person name="Ivanova N."/>
            <person name="Pagani I."/>
            <person name="Anderson I."/>
            <person name="Woyke T."/>
        </authorList>
    </citation>
    <scope>NUCLEOTIDE SEQUENCE [LARGE SCALE GENOMIC DNA]</scope>
    <source>
        <strain evidence="8">DSM 18247 / JCM 13945 / KWC4</strain>
    </source>
</reference>
<feature type="active site" description="Proton donor/acceptor" evidence="5">
    <location>
        <position position="137"/>
    </location>
</feature>
<keyword evidence="2 4" id="KW-0456">Lyase</keyword>
<dbReference type="InterPro" id="IPR013785">
    <property type="entry name" value="Aldolase_TIM"/>
</dbReference>
<dbReference type="Gene3D" id="3.20.20.70">
    <property type="entry name" value="Aldolase class I"/>
    <property type="match status" value="1"/>
</dbReference>
<evidence type="ECO:0000256" key="6">
    <source>
        <dbReference type="PIRSR" id="PIRSR001365-2"/>
    </source>
</evidence>
<dbReference type="GO" id="GO:0008840">
    <property type="term" value="F:4-hydroxy-tetrahydrodipicolinate synthase activity"/>
    <property type="evidence" value="ECO:0007669"/>
    <property type="project" value="TreeGrafter"/>
</dbReference>
<keyword evidence="3" id="KW-0704">Schiff base</keyword>
<accession>L0EIY1</accession>
<dbReference type="PRINTS" id="PR00146">
    <property type="entry name" value="DHPICSNTHASE"/>
</dbReference>
<evidence type="ECO:0000313" key="8">
    <source>
        <dbReference type="Proteomes" id="UP000010795"/>
    </source>
</evidence>
<dbReference type="HOGENOM" id="CLU_049343_6_0_9"/>
<dbReference type="Pfam" id="PF00701">
    <property type="entry name" value="DHDPS"/>
    <property type="match status" value="1"/>
</dbReference>
<dbReference type="RefSeq" id="WP_015256378.1">
    <property type="nucleotide sequence ID" value="NC_019897.1"/>
</dbReference>
<protein>
    <submittedName>
        <fullName evidence="7">Dihydrodipicolinate synthase/N-acetylneuraminate lyase</fullName>
    </submittedName>
</protein>
<keyword evidence="8" id="KW-1185">Reference proteome</keyword>
<comment type="similarity">
    <text evidence="1 4">Belongs to the DapA family.</text>
</comment>
<dbReference type="SUPFAM" id="SSF51569">
    <property type="entry name" value="Aldolase"/>
    <property type="match status" value="1"/>
</dbReference>
<dbReference type="AlphaFoldDB" id="L0EIY1"/>
<dbReference type="KEGG" id="tco:Theco_3633"/>
<dbReference type="eggNOG" id="COG0329">
    <property type="taxonomic scope" value="Bacteria"/>
</dbReference>
<dbReference type="CDD" id="cd00408">
    <property type="entry name" value="DHDPS-like"/>
    <property type="match status" value="1"/>
</dbReference>
<organism evidence="7 8">
    <name type="scientific">Thermobacillus composti (strain DSM 18247 / JCM 13945 / KWC4)</name>
    <dbReference type="NCBI Taxonomy" id="717605"/>
    <lineage>
        <taxon>Bacteria</taxon>
        <taxon>Bacillati</taxon>
        <taxon>Bacillota</taxon>
        <taxon>Bacilli</taxon>
        <taxon>Bacillales</taxon>
        <taxon>Paenibacillaceae</taxon>
        <taxon>Thermobacillus</taxon>
    </lineage>
</organism>
<dbReference type="EMBL" id="CP003255">
    <property type="protein sequence ID" value="AGA59656.1"/>
    <property type="molecule type" value="Genomic_DNA"/>
</dbReference>
<dbReference type="STRING" id="717605.Theco_3633"/>
<feature type="binding site" evidence="6">
    <location>
        <position position="47"/>
    </location>
    <ligand>
        <name>pyruvate</name>
        <dbReference type="ChEBI" id="CHEBI:15361"/>
    </ligand>
</feature>
<dbReference type="PIRSF" id="PIRSF001365">
    <property type="entry name" value="DHDPS"/>
    <property type="match status" value="1"/>
</dbReference>
<dbReference type="Proteomes" id="UP000010795">
    <property type="component" value="Chromosome"/>
</dbReference>
<dbReference type="PROSITE" id="PS00666">
    <property type="entry name" value="DHDPS_2"/>
    <property type="match status" value="1"/>
</dbReference>
<evidence type="ECO:0000256" key="1">
    <source>
        <dbReference type="ARBA" id="ARBA00007592"/>
    </source>
</evidence>
<dbReference type="InterPro" id="IPR002220">
    <property type="entry name" value="DapA-like"/>
</dbReference>
<dbReference type="InterPro" id="IPR020625">
    <property type="entry name" value="Schiff_base-form_aldolases_AS"/>
</dbReference>
<dbReference type="PANTHER" id="PTHR12128:SF66">
    <property type="entry name" value="4-HYDROXY-2-OXOGLUTARATE ALDOLASE, MITOCHONDRIAL"/>
    <property type="match status" value="1"/>
</dbReference>
<evidence type="ECO:0000313" key="7">
    <source>
        <dbReference type="EMBL" id="AGA59656.1"/>
    </source>
</evidence>
<dbReference type="PANTHER" id="PTHR12128">
    <property type="entry name" value="DIHYDRODIPICOLINATE SYNTHASE"/>
    <property type="match status" value="1"/>
</dbReference>
<evidence type="ECO:0000256" key="5">
    <source>
        <dbReference type="PIRSR" id="PIRSR001365-1"/>
    </source>
</evidence>
<evidence type="ECO:0000256" key="4">
    <source>
        <dbReference type="PIRNR" id="PIRNR001365"/>
    </source>
</evidence>
<dbReference type="GO" id="GO:0044281">
    <property type="term" value="P:small molecule metabolic process"/>
    <property type="evidence" value="ECO:0007669"/>
    <property type="project" value="UniProtKB-ARBA"/>
</dbReference>
<sequence length="302" mass="33553">MKKLQGVVTAMVTPFDKEGRVQHDKLENLTEFLIGKGVNGLYPLGTTGEMLRLSVPERKAVAETVIKKAGGRVNVFVHVGAMNESETIELAKHACEAGADGIGVVTPVYFSMTDRELVQYFVNVASSVPEDFPVYLYSIPQCAANDIKPHVAQEVAERCRNVIGIKYSYPDFLRVNEYLMINNESFSVVPGTDRLFLAGLVMGCDGVISGCSCAYPEPFVAVYRAYLENDLAKARKLQRIAIKYCEALRNGSNMSYFKEALRLRGIDVGYMKAPQLDLTGDEIRDLEETLNRLNREAEELFA</sequence>
<feature type="binding site" evidence="6">
    <location>
        <position position="208"/>
    </location>
    <ligand>
        <name>pyruvate</name>
        <dbReference type="ChEBI" id="CHEBI:15361"/>
    </ligand>
</feature>
<dbReference type="SMART" id="SM01130">
    <property type="entry name" value="DHDPS"/>
    <property type="match status" value="1"/>
</dbReference>
<evidence type="ECO:0000256" key="3">
    <source>
        <dbReference type="ARBA" id="ARBA00023270"/>
    </source>
</evidence>
<evidence type="ECO:0000256" key="2">
    <source>
        <dbReference type="ARBA" id="ARBA00023239"/>
    </source>
</evidence>
<name>L0EIY1_THECK</name>
<gene>
    <name evidence="7" type="ordered locus">Theco_3633</name>
</gene>
<feature type="active site" description="Schiff-base intermediate with substrate" evidence="5">
    <location>
        <position position="166"/>
    </location>
</feature>